<sequence length="342" mass="39727">MPVSQNPKECGWFYHAPAKKEPGRPRVDYVAPSNLPGMGFDDPSLQQKDTVKEMLFKETDSEYIRLAKMGGRKDLLSFNPDRYRKKSQEPIGYPRNEWFYLEDNRREDEEKKPADNQEWRFLLPDYMVHKGYQPSFERPDAAPVRSAGPVRSAAPYYTEATSVMKEEGRFATDKTVKIAEHRRPGYGVRSEKYTPATQQSPLREKFGKAQDFESVHGEKKRKPNSSNHVYSSDSCCYFRPTEKEEPTNMSKLLAGEYEKQWYTKRAEMLQQNQPGVSHGRPETEPADANPRTTYYHQKYDGGLPPKRTDDEEEKELFKLSRFKNIPSKLDSQQRAEIMATLK</sequence>
<proteinExistence type="predicted"/>
<keyword evidence="3" id="KW-1185">Reference proteome</keyword>
<dbReference type="PANTHER" id="PTHR31097">
    <property type="entry name" value="SI:DKEY-276J7.1"/>
    <property type="match status" value="1"/>
</dbReference>
<feature type="compositionally biased region" description="Polar residues" evidence="1">
    <location>
        <begin position="224"/>
        <end position="233"/>
    </location>
</feature>
<protein>
    <submittedName>
        <fullName evidence="2">Uncharacterized protein</fullName>
    </submittedName>
</protein>
<feature type="region of interest" description="Disordered" evidence="1">
    <location>
        <begin position="175"/>
        <end position="233"/>
    </location>
</feature>
<dbReference type="InterPro" id="IPR040247">
    <property type="entry name" value="DUF5524"/>
</dbReference>
<dbReference type="Pfam" id="PF17662">
    <property type="entry name" value="DUF5524"/>
    <property type="match status" value="1"/>
</dbReference>
<dbReference type="EMBL" id="CAJHNH020001107">
    <property type="protein sequence ID" value="CAG5121523.1"/>
    <property type="molecule type" value="Genomic_DNA"/>
</dbReference>
<feature type="region of interest" description="Disordered" evidence="1">
    <location>
        <begin position="23"/>
        <end position="44"/>
    </location>
</feature>
<reference evidence="2" key="1">
    <citation type="submission" date="2021-04" db="EMBL/GenBank/DDBJ databases">
        <authorList>
            <consortium name="Molecular Ecology Group"/>
        </authorList>
    </citation>
    <scope>NUCLEOTIDE SEQUENCE</scope>
</reference>
<evidence type="ECO:0000256" key="1">
    <source>
        <dbReference type="SAM" id="MobiDB-lite"/>
    </source>
</evidence>
<feature type="region of interest" description="Disordered" evidence="1">
    <location>
        <begin position="268"/>
        <end position="314"/>
    </location>
</feature>
<gene>
    <name evidence="2" type="ORF">CUNI_LOCUS7081</name>
</gene>
<dbReference type="PANTHER" id="PTHR31097:SF2">
    <property type="entry name" value="CHROMOSOME 7 OPEN READING FRAME 57"/>
    <property type="match status" value="1"/>
</dbReference>
<dbReference type="Proteomes" id="UP000678393">
    <property type="component" value="Unassembled WGS sequence"/>
</dbReference>
<evidence type="ECO:0000313" key="3">
    <source>
        <dbReference type="Proteomes" id="UP000678393"/>
    </source>
</evidence>
<comment type="caution">
    <text evidence="2">The sequence shown here is derived from an EMBL/GenBank/DDBJ whole genome shotgun (WGS) entry which is preliminary data.</text>
</comment>
<evidence type="ECO:0000313" key="2">
    <source>
        <dbReference type="EMBL" id="CAG5121523.1"/>
    </source>
</evidence>
<organism evidence="2 3">
    <name type="scientific">Candidula unifasciata</name>
    <dbReference type="NCBI Taxonomy" id="100452"/>
    <lineage>
        <taxon>Eukaryota</taxon>
        <taxon>Metazoa</taxon>
        <taxon>Spiralia</taxon>
        <taxon>Lophotrochozoa</taxon>
        <taxon>Mollusca</taxon>
        <taxon>Gastropoda</taxon>
        <taxon>Heterobranchia</taxon>
        <taxon>Euthyneura</taxon>
        <taxon>Panpulmonata</taxon>
        <taxon>Eupulmonata</taxon>
        <taxon>Stylommatophora</taxon>
        <taxon>Helicina</taxon>
        <taxon>Helicoidea</taxon>
        <taxon>Geomitridae</taxon>
        <taxon>Candidula</taxon>
    </lineage>
</organism>
<accession>A0A8S3YWN4</accession>
<dbReference type="AlphaFoldDB" id="A0A8S3YWN4"/>
<feature type="compositionally biased region" description="Basic and acidic residues" evidence="1">
    <location>
        <begin position="202"/>
        <end position="217"/>
    </location>
</feature>
<name>A0A8S3YWN4_9EUPU</name>
<dbReference type="OrthoDB" id="10012494at2759"/>